<keyword evidence="1" id="KW-0472">Membrane</keyword>
<evidence type="ECO:0000256" key="1">
    <source>
        <dbReference type="SAM" id="Phobius"/>
    </source>
</evidence>
<organism evidence="2">
    <name type="scientific">uncultured Desulfovibrio sp</name>
    <dbReference type="NCBI Taxonomy" id="167968"/>
    <lineage>
        <taxon>Bacteria</taxon>
        <taxon>Pseudomonadati</taxon>
        <taxon>Thermodesulfobacteriota</taxon>
        <taxon>Desulfovibrionia</taxon>
        <taxon>Desulfovibrionales</taxon>
        <taxon>Desulfovibrionaceae</taxon>
        <taxon>Desulfovibrio</taxon>
        <taxon>environmental samples</taxon>
    </lineage>
</organism>
<gene>
    <name evidence="2" type="ORF">KL86DES1_20834</name>
</gene>
<dbReference type="EMBL" id="FMJC01000002">
    <property type="protein sequence ID" value="SCM72780.1"/>
    <property type="molecule type" value="Genomic_DNA"/>
</dbReference>
<dbReference type="AlphaFoldDB" id="A0A212L5I1"/>
<feature type="transmembrane region" description="Helical" evidence="1">
    <location>
        <begin position="6"/>
        <end position="28"/>
    </location>
</feature>
<reference evidence="2" key="1">
    <citation type="submission" date="2016-08" db="EMBL/GenBank/DDBJ databases">
        <authorList>
            <person name="Seilhamer J.J."/>
        </authorList>
    </citation>
    <scope>NUCLEOTIDE SEQUENCE</scope>
    <source>
        <strain evidence="2">86-1</strain>
    </source>
</reference>
<sequence>MHFLNFFTICRNFFFYNLTLPVLSFTTIKVRLLKIFMNVSCETLKNLKRAALFTKLMKQVNKQNHTTAHPGGRHQWLA</sequence>
<accession>A0A212L5I1</accession>
<keyword evidence="1" id="KW-1133">Transmembrane helix</keyword>
<keyword evidence="1" id="KW-0812">Transmembrane</keyword>
<protein>
    <submittedName>
        <fullName evidence="2">Uncharacterized protein</fullName>
    </submittedName>
</protein>
<name>A0A212L5I1_9BACT</name>
<proteinExistence type="predicted"/>
<evidence type="ECO:0000313" key="2">
    <source>
        <dbReference type="EMBL" id="SCM72780.1"/>
    </source>
</evidence>